<evidence type="ECO:0000313" key="3">
    <source>
        <dbReference type="Proteomes" id="UP000245880"/>
    </source>
</evidence>
<name>A0A316AHG6_9BACT</name>
<sequence length="427" mass="46443">MSIKKRINLLALVLVLSVGSGTIRNAHAQGLGNSPYTSLGIGELYGDSFSENTGMGQAGVSSGNGFQINNINPALWVRNKFTTLDFGVIGQYKQVDSGTKSQQNAGGNLGYVALSFPVKTNWNLGVSLKPYSFVDYSNVFTRTVPGTATEAYYTTTGSGGINKVSFTNAFQIGKYLSLGLEASYFFGNISRTSSVSLAISDYNASLTERNSVSDFSFKGGAVLRVPIKKENKLYWNLGGTYSLGSKLNATETTTFDLTQSGTNIIAPDTLSNQLGGTLTLPALYQVGTSFEWPFKLTVSADYSYQDWSNYRGFTSSNDGLKSVGRFHLGAEYLPNFTSLKYFDVVRYRLGFSHGKLPYSINGTTLNDTNVSLGLTFPMGGRYSNYISVAFVGGQRGSTGAGLIRERYAKMVFGITLMDRWFVKQRIE</sequence>
<keyword evidence="3" id="KW-1185">Reference proteome</keyword>
<feature type="chain" id="PRO_5016233361" description="Long-chain fatty acid transport protein" evidence="1">
    <location>
        <begin position="29"/>
        <end position="427"/>
    </location>
</feature>
<keyword evidence="1" id="KW-0732">Signal</keyword>
<organism evidence="2 3">
    <name type="scientific">Dyadobacter jejuensis</name>
    <dbReference type="NCBI Taxonomy" id="1082580"/>
    <lineage>
        <taxon>Bacteria</taxon>
        <taxon>Pseudomonadati</taxon>
        <taxon>Bacteroidota</taxon>
        <taxon>Cytophagia</taxon>
        <taxon>Cytophagales</taxon>
        <taxon>Spirosomataceae</taxon>
        <taxon>Dyadobacter</taxon>
    </lineage>
</organism>
<dbReference type="EMBL" id="QGDT01000008">
    <property type="protein sequence ID" value="PWJ57112.1"/>
    <property type="molecule type" value="Genomic_DNA"/>
</dbReference>
<dbReference type="Proteomes" id="UP000245880">
    <property type="component" value="Unassembled WGS sequence"/>
</dbReference>
<proteinExistence type="predicted"/>
<evidence type="ECO:0008006" key="4">
    <source>
        <dbReference type="Google" id="ProtNLM"/>
    </source>
</evidence>
<comment type="caution">
    <text evidence="2">The sequence shown here is derived from an EMBL/GenBank/DDBJ whole genome shotgun (WGS) entry which is preliminary data.</text>
</comment>
<dbReference type="Gene3D" id="2.40.160.60">
    <property type="entry name" value="Outer membrane protein transport protein (OMPP1/FadL/TodX)"/>
    <property type="match status" value="1"/>
</dbReference>
<dbReference type="RefSeq" id="WP_229203391.1">
    <property type="nucleotide sequence ID" value="NZ_QGDT01000008.1"/>
</dbReference>
<feature type="signal peptide" evidence="1">
    <location>
        <begin position="1"/>
        <end position="28"/>
    </location>
</feature>
<accession>A0A316AHG6</accession>
<gene>
    <name evidence="2" type="ORF">CLV98_10832</name>
</gene>
<evidence type="ECO:0000256" key="1">
    <source>
        <dbReference type="SAM" id="SignalP"/>
    </source>
</evidence>
<reference evidence="2 3" key="1">
    <citation type="submission" date="2018-03" db="EMBL/GenBank/DDBJ databases">
        <title>Genomic Encyclopedia of Archaeal and Bacterial Type Strains, Phase II (KMG-II): from individual species to whole genera.</title>
        <authorList>
            <person name="Goeker M."/>
        </authorList>
    </citation>
    <scope>NUCLEOTIDE SEQUENCE [LARGE SCALE GENOMIC DNA]</scope>
    <source>
        <strain evidence="2 3">DSM 100346</strain>
    </source>
</reference>
<protein>
    <recommendedName>
        <fullName evidence="4">Long-chain fatty acid transport protein</fullName>
    </recommendedName>
</protein>
<evidence type="ECO:0000313" key="2">
    <source>
        <dbReference type="EMBL" id="PWJ57112.1"/>
    </source>
</evidence>
<dbReference type="SUPFAM" id="SSF56935">
    <property type="entry name" value="Porins"/>
    <property type="match status" value="1"/>
</dbReference>
<dbReference type="AlphaFoldDB" id="A0A316AHG6"/>